<keyword evidence="9" id="KW-1185">Reference proteome</keyword>
<evidence type="ECO:0000313" key="8">
    <source>
        <dbReference type="EMBL" id="KAL1132143.1"/>
    </source>
</evidence>
<dbReference type="GO" id="GO:0004674">
    <property type="term" value="F:protein serine/threonine kinase activity"/>
    <property type="evidence" value="ECO:0007669"/>
    <property type="project" value="UniProtKB-KW"/>
</dbReference>
<keyword evidence="5" id="KW-0067">ATP-binding</keyword>
<evidence type="ECO:0000256" key="2">
    <source>
        <dbReference type="ARBA" id="ARBA00022679"/>
    </source>
</evidence>
<evidence type="ECO:0000256" key="1">
    <source>
        <dbReference type="ARBA" id="ARBA00022527"/>
    </source>
</evidence>
<accession>A0ABD0Z7R4</accession>
<dbReference type="InterPro" id="IPR008271">
    <property type="entry name" value="Ser/Thr_kinase_AS"/>
</dbReference>
<feature type="domain" description="Protein kinase" evidence="7">
    <location>
        <begin position="60"/>
        <end position="249"/>
    </location>
</feature>
<feature type="region of interest" description="Disordered" evidence="6">
    <location>
        <begin position="1"/>
        <end position="33"/>
    </location>
</feature>
<protein>
    <recommendedName>
        <fullName evidence="7">Protein kinase domain-containing protein</fullName>
    </recommendedName>
</protein>
<evidence type="ECO:0000256" key="3">
    <source>
        <dbReference type="ARBA" id="ARBA00022741"/>
    </source>
</evidence>
<reference evidence="8 9" key="1">
    <citation type="submission" date="2024-07" db="EMBL/GenBank/DDBJ databases">
        <title>Chromosome-level genome assembly of the water stick insect Ranatra chinensis (Heteroptera: Nepidae).</title>
        <authorList>
            <person name="Liu X."/>
        </authorList>
    </citation>
    <scope>NUCLEOTIDE SEQUENCE [LARGE SCALE GENOMIC DNA]</scope>
    <source>
        <strain evidence="8">Cailab_2021Rc</strain>
        <tissue evidence="8">Muscle</tissue>
    </source>
</reference>
<keyword evidence="3" id="KW-0547">Nucleotide-binding</keyword>
<sequence length="249" mass="28330">TQQSSASVARPWSRRSRRGRHDATSSSPLESSKTAWPVPLMESSFLPEFKILTHVNQSSFKVLNLISKGAFGIVYRVQMKTTGQIFAMKVLSKSKVIQENCINQVKEEVKIQTMCGHNPFIVNCIYHWQNKRQLFIVSDYLEGGDLYTLCEKRGSLPEELCRVYVAELALALDFLHNAGVVYRDLKPENVLLDCDGHALLIDFGLAKWLKYGERTNTLCGTLQYMGKTCWLNNPFTSVQYICFQIFSCP</sequence>
<evidence type="ECO:0000259" key="7">
    <source>
        <dbReference type="PROSITE" id="PS50011"/>
    </source>
</evidence>
<dbReference type="InterPro" id="IPR011009">
    <property type="entry name" value="Kinase-like_dom_sf"/>
</dbReference>
<dbReference type="AlphaFoldDB" id="A0ABD0Z7R4"/>
<dbReference type="PROSITE" id="PS50011">
    <property type="entry name" value="PROTEIN_KINASE_DOM"/>
    <property type="match status" value="1"/>
</dbReference>
<comment type="caution">
    <text evidence="8">The sequence shown here is derived from an EMBL/GenBank/DDBJ whole genome shotgun (WGS) entry which is preliminary data.</text>
</comment>
<keyword evidence="4" id="KW-0418">Kinase</keyword>
<dbReference type="Gene3D" id="1.10.510.10">
    <property type="entry name" value="Transferase(Phosphotransferase) domain 1"/>
    <property type="match status" value="1"/>
</dbReference>
<dbReference type="SMART" id="SM00220">
    <property type="entry name" value="S_TKc"/>
    <property type="match status" value="1"/>
</dbReference>
<dbReference type="GO" id="GO:0005524">
    <property type="term" value="F:ATP binding"/>
    <property type="evidence" value="ECO:0007669"/>
    <property type="project" value="UniProtKB-KW"/>
</dbReference>
<dbReference type="SUPFAM" id="SSF56112">
    <property type="entry name" value="Protein kinase-like (PK-like)"/>
    <property type="match status" value="1"/>
</dbReference>
<evidence type="ECO:0000313" key="9">
    <source>
        <dbReference type="Proteomes" id="UP001558652"/>
    </source>
</evidence>
<dbReference type="Pfam" id="PF00069">
    <property type="entry name" value="Pkinase"/>
    <property type="match status" value="1"/>
</dbReference>
<feature type="non-terminal residue" evidence="8">
    <location>
        <position position="1"/>
    </location>
</feature>
<dbReference type="EMBL" id="JBFDAA010000005">
    <property type="protein sequence ID" value="KAL1132143.1"/>
    <property type="molecule type" value="Genomic_DNA"/>
</dbReference>
<evidence type="ECO:0000256" key="4">
    <source>
        <dbReference type="ARBA" id="ARBA00022777"/>
    </source>
</evidence>
<dbReference type="Proteomes" id="UP001558652">
    <property type="component" value="Unassembled WGS sequence"/>
</dbReference>
<keyword evidence="1" id="KW-0723">Serine/threonine-protein kinase</keyword>
<dbReference type="Gene3D" id="3.30.200.20">
    <property type="entry name" value="Phosphorylase Kinase, domain 1"/>
    <property type="match status" value="1"/>
</dbReference>
<name>A0ABD0Z7R4_9HEMI</name>
<gene>
    <name evidence="8" type="ORF">AAG570_010100</name>
</gene>
<evidence type="ECO:0000256" key="6">
    <source>
        <dbReference type="SAM" id="MobiDB-lite"/>
    </source>
</evidence>
<evidence type="ECO:0000256" key="5">
    <source>
        <dbReference type="ARBA" id="ARBA00022840"/>
    </source>
</evidence>
<dbReference type="InterPro" id="IPR000719">
    <property type="entry name" value="Prot_kinase_dom"/>
</dbReference>
<proteinExistence type="predicted"/>
<dbReference type="PANTHER" id="PTHR24355:SF1">
    <property type="entry name" value="RIBOSOMAL PROTEIN S6 KINASE-RELATED PROTEIN"/>
    <property type="match status" value="1"/>
</dbReference>
<dbReference type="PROSITE" id="PS00108">
    <property type="entry name" value="PROTEIN_KINASE_ST"/>
    <property type="match status" value="1"/>
</dbReference>
<organism evidence="8 9">
    <name type="scientific">Ranatra chinensis</name>
    <dbReference type="NCBI Taxonomy" id="642074"/>
    <lineage>
        <taxon>Eukaryota</taxon>
        <taxon>Metazoa</taxon>
        <taxon>Ecdysozoa</taxon>
        <taxon>Arthropoda</taxon>
        <taxon>Hexapoda</taxon>
        <taxon>Insecta</taxon>
        <taxon>Pterygota</taxon>
        <taxon>Neoptera</taxon>
        <taxon>Paraneoptera</taxon>
        <taxon>Hemiptera</taxon>
        <taxon>Heteroptera</taxon>
        <taxon>Panheteroptera</taxon>
        <taxon>Nepomorpha</taxon>
        <taxon>Nepidae</taxon>
        <taxon>Ranatrinae</taxon>
        <taxon>Ranatra</taxon>
    </lineage>
</organism>
<feature type="compositionally biased region" description="Low complexity" evidence="6">
    <location>
        <begin position="1"/>
        <end position="11"/>
    </location>
</feature>
<dbReference type="PANTHER" id="PTHR24355">
    <property type="entry name" value="G PROTEIN-COUPLED RECEPTOR KINASE/RIBOSOMAL PROTEIN S6 KINASE"/>
    <property type="match status" value="1"/>
</dbReference>
<keyword evidence="2" id="KW-0808">Transferase</keyword>